<reference evidence="4 5" key="1">
    <citation type="submission" date="2019-12" db="EMBL/GenBank/DDBJ databases">
        <title>Shewanella insulae sp. nov., isolated from a tidal flat.</title>
        <authorList>
            <person name="Yoon J.-H."/>
        </authorList>
    </citation>
    <scope>NUCLEOTIDE SEQUENCE [LARGE SCALE GENOMIC DNA]</scope>
    <source>
        <strain evidence="4 5">JBTF-M18</strain>
    </source>
</reference>
<dbReference type="GO" id="GO:0016740">
    <property type="term" value="F:transferase activity"/>
    <property type="evidence" value="ECO:0007669"/>
    <property type="project" value="UniProtKB-KW"/>
</dbReference>
<dbReference type="Proteomes" id="UP000474778">
    <property type="component" value="Unassembled WGS sequence"/>
</dbReference>
<dbReference type="InterPro" id="IPR027791">
    <property type="entry name" value="Galactosyl_T_C"/>
</dbReference>
<keyword evidence="5" id="KW-1185">Reference proteome</keyword>
<dbReference type="RefSeq" id="WP_160796957.1">
    <property type="nucleotide sequence ID" value="NZ_WRPA01000011.1"/>
</dbReference>
<feature type="domain" description="Glycosyltransferase 2-like" evidence="2">
    <location>
        <begin position="4"/>
        <end position="120"/>
    </location>
</feature>
<dbReference type="CDD" id="cd06420">
    <property type="entry name" value="GT2_Chondriotin_Pol_N"/>
    <property type="match status" value="1"/>
</dbReference>
<keyword evidence="1 4" id="KW-0808">Transferase</keyword>
<dbReference type="AlphaFoldDB" id="A0A6L7HZ77"/>
<dbReference type="Pfam" id="PF00535">
    <property type="entry name" value="Glycos_transf_2"/>
    <property type="match status" value="1"/>
</dbReference>
<dbReference type="PANTHER" id="PTHR43685">
    <property type="entry name" value="GLYCOSYLTRANSFERASE"/>
    <property type="match status" value="1"/>
</dbReference>
<dbReference type="PANTHER" id="PTHR43685:SF3">
    <property type="entry name" value="SLR2126 PROTEIN"/>
    <property type="match status" value="1"/>
</dbReference>
<evidence type="ECO:0000313" key="5">
    <source>
        <dbReference type="Proteomes" id="UP000474778"/>
    </source>
</evidence>
<proteinExistence type="predicted"/>
<evidence type="ECO:0000256" key="1">
    <source>
        <dbReference type="ARBA" id="ARBA00022679"/>
    </source>
</evidence>
<dbReference type="InterPro" id="IPR050834">
    <property type="entry name" value="Glycosyltransf_2"/>
</dbReference>
<comment type="caution">
    <text evidence="4">The sequence shown here is derived from an EMBL/GenBank/DDBJ whole genome shotgun (WGS) entry which is preliminary data.</text>
</comment>
<name>A0A6L7HZ77_9GAMM</name>
<organism evidence="4 5">
    <name type="scientific">Shewanella insulae</name>
    <dbReference type="NCBI Taxonomy" id="2681496"/>
    <lineage>
        <taxon>Bacteria</taxon>
        <taxon>Pseudomonadati</taxon>
        <taxon>Pseudomonadota</taxon>
        <taxon>Gammaproteobacteria</taxon>
        <taxon>Alteromonadales</taxon>
        <taxon>Shewanellaceae</taxon>
        <taxon>Shewanella</taxon>
    </lineage>
</organism>
<feature type="domain" description="Galactosyltransferase C-terminal" evidence="3">
    <location>
        <begin position="157"/>
        <end position="229"/>
    </location>
</feature>
<gene>
    <name evidence="4" type="ORF">GNT65_13310</name>
</gene>
<accession>A0A6L7HZ77</accession>
<evidence type="ECO:0000259" key="2">
    <source>
        <dbReference type="Pfam" id="PF00535"/>
    </source>
</evidence>
<dbReference type="SUPFAM" id="SSF53448">
    <property type="entry name" value="Nucleotide-diphospho-sugar transferases"/>
    <property type="match status" value="1"/>
</dbReference>
<dbReference type="InterPro" id="IPR029044">
    <property type="entry name" value="Nucleotide-diphossugar_trans"/>
</dbReference>
<protein>
    <submittedName>
        <fullName evidence="4">Glycosyltransferase</fullName>
    </submittedName>
</protein>
<sequence>MKTSLIITTYNWPAALSSVLASVQRQSRLPDEVIIADDGSGPATRELIDTLKASFPVPLIHSWHEDRGFRLSTSRNRAIGLALFDYIIMIDGDLVLHPDFIADHLAVAEPDCLVTGKRVKLGPALSQRILAGGTRPGLFSPGIARGRELALRSRWLCEKSGWGVPDSIEGIHGCNLGFWRRDALAINGFNQAFEGWGPEDKEFALRMYHNDKWRKRVKFYAVAFHLHHKESCRQQLASNNLLFQHTLTQRPIRCAQGISELGS</sequence>
<dbReference type="Gene3D" id="3.90.550.10">
    <property type="entry name" value="Spore Coat Polysaccharide Biosynthesis Protein SpsA, Chain A"/>
    <property type="match status" value="1"/>
</dbReference>
<dbReference type="InterPro" id="IPR001173">
    <property type="entry name" value="Glyco_trans_2-like"/>
</dbReference>
<dbReference type="Pfam" id="PF02709">
    <property type="entry name" value="Glyco_transf_7C"/>
    <property type="match status" value="1"/>
</dbReference>
<evidence type="ECO:0000313" key="4">
    <source>
        <dbReference type="EMBL" id="MXR69642.1"/>
    </source>
</evidence>
<evidence type="ECO:0000259" key="3">
    <source>
        <dbReference type="Pfam" id="PF02709"/>
    </source>
</evidence>
<dbReference type="EMBL" id="WRPA01000011">
    <property type="protein sequence ID" value="MXR69642.1"/>
    <property type="molecule type" value="Genomic_DNA"/>
</dbReference>